<evidence type="ECO:0000256" key="3">
    <source>
        <dbReference type="PROSITE-ProRule" id="PRU01191"/>
    </source>
</evidence>
<dbReference type="PROSITE" id="PS50985">
    <property type="entry name" value="GRAS"/>
    <property type="match status" value="1"/>
</dbReference>
<dbReference type="InterPro" id="IPR005202">
    <property type="entry name" value="TF_GRAS"/>
</dbReference>
<evidence type="ECO:0000256" key="1">
    <source>
        <dbReference type="ARBA" id="ARBA00023015"/>
    </source>
</evidence>
<dbReference type="EMBL" id="JACEIK010004011">
    <property type="protein sequence ID" value="MCD9643833.1"/>
    <property type="molecule type" value="Genomic_DNA"/>
</dbReference>
<feature type="short sequence motif" description="VHIID" evidence="3">
    <location>
        <begin position="193"/>
        <end position="197"/>
    </location>
</feature>
<feature type="non-terminal residue" evidence="4">
    <location>
        <position position="1"/>
    </location>
</feature>
<feature type="region of interest" description="SAW" evidence="3">
    <location>
        <begin position="276"/>
        <end position="350"/>
    </location>
</feature>
<organism evidence="4 5">
    <name type="scientific">Datura stramonium</name>
    <name type="common">Jimsonweed</name>
    <name type="synonym">Common thornapple</name>
    <dbReference type="NCBI Taxonomy" id="4076"/>
    <lineage>
        <taxon>Eukaryota</taxon>
        <taxon>Viridiplantae</taxon>
        <taxon>Streptophyta</taxon>
        <taxon>Embryophyta</taxon>
        <taxon>Tracheophyta</taxon>
        <taxon>Spermatophyta</taxon>
        <taxon>Magnoliopsida</taxon>
        <taxon>eudicotyledons</taxon>
        <taxon>Gunneridae</taxon>
        <taxon>Pentapetalae</taxon>
        <taxon>asterids</taxon>
        <taxon>lamiids</taxon>
        <taxon>Solanales</taxon>
        <taxon>Solanaceae</taxon>
        <taxon>Solanoideae</taxon>
        <taxon>Datureae</taxon>
        <taxon>Datura</taxon>
    </lineage>
</organism>
<comment type="similarity">
    <text evidence="3">Belongs to the GRAS family.</text>
</comment>
<comment type="caution">
    <text evidence="3">Lacks conserved residue(s) required for the propagation of feature annotation.</text>
</comment>
<feature type="region of interest" description="VHIID" evidence="3">
    <location>
        <begin position="162"/>
        <end position="227"/>
    </location>
</feature>
<evidence type="ECO:0000256" key="2">
    <source>
        <dbReference type="ARBA" id="ARBA00023163"/>
    </source>
</evidence>
<accession>A0ABS8V9V8</accession>
<dbReference type="PANTHER" id="PTHR31636">
    <property type="entry name" value="OSJNBA0084A10.13 PROTEIN-RELATED"/>
    <property type="match status" value="1"/>
</dbReference>
<evidence type="ECO:0000313" key="5">
    <source>
        <dbReference type="Proteomes" id="UP000823775"/>
    </source>
</evidence>
<dbReference type="Pfam" id="PF03514">
    <property type="entry name" value="GRAS"/>
    <property type="match status" value="2"/>
</dbReference>
<gene>
    <name evidence="4" type="ORF">HAX54_031685</name>
</gene>
<keyword evidence="5" id="KW-1185">Reference proteome</keyword>
<keyword evidence="1" id="KW-0805">Transcription regulation</keyword>
<protein>
    <submittedName>
        <fullName evidence="4">Uncharacterized protein</fullName>
    </submittedName>
</protein>
<keyword evidence="2" id="KW-0804">Transcription</keyword>
<evidence type="ECO:0000313" key="4">
    <source>
        <dbReference type="EMBL" id="MCD9643833.1"/>
    </source>
</evidence>
<comment type="caution">
    <text evidence="4">The sequence shown here is derived from an EMBL/GenBank/DDBJ whole genome shotgun (WGS) entry which is preliminary data.</text>
</comment>
<name>A0ABS8V9V8_DATST</name>
<reference evidence="4 5" key="1">
    <citation type="journal article" date="2021" name="BMC Genomics">
        <title>Datura genome reveals duplications of psychoactive alkaloid biosynthetic genes and high mutation rate following tissue culture.</title>
        <authorList>
            <person name="Rajewski A."/>
            <person name="Carter-House D."/>
            <person name="Stajich J."/>
            <person name="Litt A."/>
        </authorList>
    </citation>
    <scope>NUCLEOTIDE SEQUENCE [LARGE SCALE GENOMIC DNA]</scope>
    <source>
        <strain evidence="4">AR-01</strain>
    </source>
</reference>
<dbReference type="Proteomes" id="UP000823775">
    <property type="component" value="Unassembled WGS sequence"/>
</dbReference>
<proteinExistence type="inferred from homology"/>
<sequence>PIVSSLENRPSGTLKLDSGKSSLANYFDSEIFTTVSDFQEQHSCTENLSGASSSSDSSLDYNQYFHRPSLSEDCLPEGLLLESVLMGPDEDASNPAPILEKIRGTNIKSEKASVVSITGDPIQRLGAYIVEGLIARKELSGTTIYRTLRCKEPAGKDLFSYMHILYEICPYLKFGYMAANGAIVEACRNEDRVHIIDFQIAQGTQWMTLLQALAARPGGAPYVRITGIDDPATVRSGRWTGGSFQRLSAISEKFNIRLSFMQCQFLLQKSLGICLIMRGQGKGGRHELLGKWKSRFMMAGFQQYPLSSYVNSVIKDLLRRYSEHYTLVEKDGAMLLGWQERNLVSASAWF</sequence>